<feature type="compositionally biased region" description="Basic residues" evidence="1">
    <location>
        <begin position="1"/>
        <end position="17"/>
    </location>
</feature>
<dbReference type="InterPro" id="IPR001810">
    <property type="entry name" value="F-box_dom"/>
</dbReference>
<dbReference type="EMBL" id="KE504204">
    <property type="protein sequence ID" value="EPS95598.1"/>
    <property type="molecule type" value="Genomic_DNA"/>
</dbReference>
<evidence type="ECO:0000313" key="4">
    <source>
        <dbReference type="Proteomes" id="UP000015241"/>
    </source>
</evidence>
<name>S8DWP9_FOMSC</name>
<dbReference type="AlphaFoldDB" id="S8DWP9"/>
<dbReference type="STRING" id="743788.S8DWP9"/>
<keyword evidence="4" id="KW-1185">Reference proteome</keyword>
<protein>
    <recommendedName>
        <fullName evidence="2">F-box domain-containing protein</fullName>
    </recommendedName>
</protein>
<dbReference type="PROSITE" id="PS50181">
    <property type="entry name" value="FBOX"/>
    <property type="match status" value="1"/>
</dbReference>
<dbReference type="HOGENOM" id="CLU_010790_5_0_1"/>
<dbReference type="InterPro" id="IPR036047">
    <property type="entry name" value="F-box-like_dom_sf"/>
</dbReference>
<dbReference type="OrthoDB" id="2751668at2759"/>
<evidence type="ECO:0000313" key="3">
    <source>
        <dbReference type="EMBL" id="EPS95598.1"/>
    </source>
</evidence>
<accession>S8DWP9</accession>
<dbReference type="eggNOG" id="ENOG502SAM6">
    <property type="taxonomic scope" value="Eukaryota"/>
</dbReference>
<sequence length="745" mass="84841">MPAVPARRRSERLRACSRRNAGGRSEVHISDDDSSLSAAADTQGDSSESEYEDLAPRASRANTTGGRLGGSKGKPPKKRTRRGACVTTASPPATSIILSLPLDVLYEILGLLFPLELAHLAQTDQAFRATLTAPRSTGIWKRARVLAYGAPEPSPGISEVRWARVLFGGHRCEGCNTHNVHKRDFILVFRLCAKCKKGRLVHEHQFRARFEGIDRHVLSLLPYTDTGPSGQSPGVKYYAISDIRRMDRLYKRCLEDIELQKPGAQQALADFEEQCVARIQDVLKHAERCREWWAEYEVTRQEEYRARCELRYQEFARRYRELGYEDIDIQVIHYCIDVFNDRPLPEFVFNRLRRGLELDIKVHHYERLERDRANIVTIRKSCVCRTYNVYRRTLPVKEALRLPPPQVIYMLPAFRSLIYTNFDTTLEQATCDTVGTHLPEYISAFQTNLQRSLVRAIECARQDTERWKSHMPVPGGAINPSSVLIAFNHWPHTSVHASETSLYSYSDIAACVAYCGTKAEYNTRFWVRRCEDVTAQSRRAFTYAQRRAVIVESLLVALALDPTTTTAEELDAADRRLLCDHCKPKASGHSTEERKVYTWRSYVAHHYHNHRPGALEHDIARIRVLKEHESEAVRRAEGRDPALDQPLWSCNHCFCHLDNLDDGEQVIAHSVSSSVLAPPSCDVAIDVTVPRPGRHWQLRVLTPAADPWLSIDLSADLGRDAPFVIHDLVHPSWFPELVMQPIEQS</sequence>
<feature type="region of interest" description="Disordered" evidence="1">
    <location>
        <begin position="1"/>
        <end position="87"/>
    </location>
</feature>
<organism evidence="3 4">
    <name type="scientific">Fomitopsis schrenkii</name>
    <name type="common">Brown rot fungus</name>
    <dbReference type="NCBI Taxonomy" id="2126942"/>
    <lineage>
        <taxon>Eukaryota</taxon>
        <taxon>Fungi</taxon>
        <taxon>Dikarya</taxon>
        <taxon>Basidiomycota</taxon>
        <taxon>Agaricomycotina</taxon>
        <taxon>Agaricomycetes</taxon>
        <taxon>Polyporales</taxon>
        <taxon>Fomitopsis</taxon>
    </lineage>
</organism>
<gene>
    <name evidence="3" type="ORF">FOMPIDRAFT_98155</name>
</gene>
<dbReference type="Proteomes" id="UP000015241">
    <property type="component" value="Unassembled WGS sequence"/>
</dbReference>
<evidence type="ECO:0000256" key="1">
    <source>
        <dbReference type="SAM" id="MobiDB-lite"/>
    </source>
</evidence>
<dbReference type="InParanoid" id="S8DWP9"/>
<evidence type="ECO:0000259" key="2">
    <source>
        <dbReference type="PROSITE" id="PS50181"/>
    </source>
</evidence>
<proteinExistence type="predicted"/>
<dbReference type="SUPFAM" id="SSF81383">
    <property type="entry name" value="F-box domain"/>
    <property type="match status" value="1"/>
</dbReference>
<reference evidence="3 4" key="1">
    <citation type="journal article" date="2012" name="Science">
        <title>The Paleozoic origin of enzymatic lignin decomposition reconstructed from 31 fungal genomes.</title>
        <authorList>
            <person name="Floudas D."/>
            <person name="Binder M."/>
            <person name="Riley R."/>
            <person name="Barry K."/>
            <person name="Blanchette R.A."/>
            <person name="Henrissat B."/>
            <person name="Martinez A.T."/>
            <person name="Otillar R."/>
            <person name="Spatafora J.W."/>
            <person name="Yadav J.S."/>
            <person name="Aerts A."/>
            <person name="Benoit I."/>
            <person name="Boyd A."/>
            <person name="Carlson A."/>
            <person name="Copeland A."/>
            <person name="Coutinho P.M."/>
            <person name="de Vries R.P."/>
            <person name="Ferreira P."/>
            <person name="Findley K."/>
            <person name="Foster B."/>
            <person name="Gaskell J."/>
            <person name="Glotzer D."/>
            <person name="Gorecki P."/>
            <person name="Heitman J."/>
            <person name="Hesse C."/>
            <person name="Hori C."/>
            <person name="Igarashi K."/>
            <person name="Jurgens J.A."/>
            <person name="Kallen N."/>
            <person name="Kersten P."/>
            <person name="Kohler A."/>
            <person name="Kuees U."/>
            <person name="Kumar T.K.A."/>
            <person name="Kuo A."/>
            <person name="LaButti K."/>
            <person name="Larrondo L.F."/>
            <person name="Lindquist E."/>
            <person name="Ling A."/>
            <person name="Lombard V."/>
            <person name="Lucas S."/>
            <person name="Lundell T."/>
            <person name="Martin R."/>
            <person name="McLaughlin D.J."/>
            <person name="Morgenstern I."/>
            <person name="Morin E."/>
            <person name="Murat C."/>
            <person name="Nagy L.G."/>
            <person name="Nolan M."/>
            <person name="Ohm R.A."/>
            <person name="Patyshakuliyeva A."/>
            <person name="Rokas A."/>
            <person name="Ruiz-Duenas F.J."/>
            <person name="Sabat G."/>
            <person name="Salamov A."/>
            <person name="Samejima M."/>
            <person name="Schmutz J."/>
            <person name="Slot J.C."/>
            <person name="St John F."/>
            <person name="Stenlid J."/>
            <person name="Sun H."/>
            <person name="Sun S."/>
            <person name="Syed K."/>
            <person name="Tsang A."/>
            <person name="Wiebenga A."/>
            <person name="Young D."/>
            <person name="Pisabarro A."/>
            <person name="Eastwood D.C."/>
            <person name="Martin F."/>
            <person name="Cullen D."/>
            <person name="Grigoriev I.V."/>
            <person name="Hibbett D.S."/>
        </authorList>
    </citation>
    <scope>NUCLEOTIDE SEQUENCE</scope>
    <source>
        <strain evidence="4">FP-58527</strain>
    </source>
</reference>
<feature type="domain" description="F-box" evidence="2">
    <location>
        <begin position="94"/>
        <end position="143"/>
    </location>
</feature>